<dbReference type="PANTHER" id="PTHR33169">
    <property type="entry name" value="PADR-FAMILY TRANSCRIPTIONAL REGULATOR"/>
    <property type="match status" value="1"/>
</dbReference>
<dbReference type="InterPro" id="IPR052509">
    <property type="entry name" value="Metal_resp_DNA-bind_regulator"/>
</dbReference>
<comment type="caution">
    <text evidence="2">The sequence shown here is derived from an EMBL/GenBank/DDBJ whole genome shotgun (WGS) entry which is preliminary data.</text>
</comment>
<name>A0A9X5BHB1_9FIRM</name>
<dbReference type="OrthoDB" id="9808017at2"/>
<accession>A0A9X5BHB1</accession>
<dbReference type="AlphaFoldDB" id="A0A9X5BHB1"/>
<evidence type="ECO:0000313" key="2">
    <source>
        <dbReference type="EMBL" id="NBJ93798.1"/>
    </source>
</evidence>
<protein>
    <submittedName>
        <fullName evidence="2">PadR family transcriptional regulator</fullName>
    </submittedName>
</protein>
<evidence type="ECO:0000313" key="3">
    <source>
        <dbReference type="Proteomes" id="UP001154420"/>
    </source>
</evidence>
<dbReference type="Gene3D" id="1.10.10.10">
    <property type="entry name" value="Winged helix-like DNA-binding domain superfamily/Winged helix DNA-binding domain"/>
    <property type="match status" value="1"/>
</dbReference>
<dbReference type="InterPro" id="IPR036390">
    <property type="entry name" value="WH_DNA-bd_sf"/>
</dbReference>
<keyword evidence="3" id="KW-1185">Reference proteome</keyword>
<dbReference type="InterPro" id="IPR005149">
    <property type="entry name" value="Tscrpt_reg_PadR_N"/>
</dbReference>
<dbReference type="Proteomes" id="UP001154420">
    <property type="component" value="Unassembled WGS sequence"/>
</dbReference>
<dbReference type="EMBL" id="QZDT01000024">
    <property type="protein sequence ID" value="NBJ93798.1"/>
    <property type="molecule type" value="Genomic_DNA"/>
</dbReference>
<dbReference type="SUPFAM" id="SSF46785">
    <property type="entry name" value="Winged helix' DNA-binding domain"/>
    <property type="match status" value="1"/>
</dbReference>
<feature type="domain" description="Transcription regulator PadR N-terminal" evidence="1">
    <location>
        <begin position="18"/>
        <end position="92"/>
    </location>
</feature>
<gene>
    <name evidence="2" type="ORF">D5281_14630</name>
</gene>
<organism evidence="2 3">
    <name type="scientific">Parablautia muri</name>
    <dbReference type="NCBI Taxonomy" id="2320879"/>
    <lineage>
        <taxon>Bacteria</taxon>
        <taxon>Bacillati</taxon>
        <taxon>Bacillota</taxon>
        <taxon>Clostridia</taxon>
        <taxon>Lachnospirales</taxon>
        <taxon>Lachnospiraceae</taxon>
        <taxon>Parablautia</taxon>
    </lineage>
</organism>
<reference evidence="2" key="1">
    <citation type="submission" date="2018-09" db="EMBL/GenBank/DDBJ databases">
        <title>Murine metabolic-syndrome-specific gut microbial biobank.</title>
        <authorList>
            <person name="Liu C."/>
        </authorList>
    </citation>
    <scope>NUCLEOTIDE SEQUENCE</scope>
    <source>
        <strain evidence="2">D42-62</strain>
    </source>
</reference>
<dbReference type="PANTHER" id="PTHR33169:SF14">
    <property type="entry name" value="TRANSCRIPTIONAL REGULATOR RV3488"/>
    <property type="match status" value="1"/>
</dbReference>
<proteinExistence type="predicted"/>
<sequence>MNDKYERQMKKGVLDMLVLRLLKSEPKYGYQIIQEMKEKSEETFLLKDGTLYPVLYRLEDDKLVVSRWSEAEGKQVPRKYYEITRAGQKTLDEIEAVWKRISDGISKIMED</sequence>
<dbReference type="Pfam" id="PF03551">
    <property type="entry name" value="PadR"/>
    <property type="match status" value="1"/>
</dbReference>
<dbReference type="RefSeq" id="WP_160560851.1">
    <property type="nucleotide sequence ID" value="NZ_QZDT01000024.1"/>
</dbReference>
<dbReference type="InterPro" id="IPR036388">
    <property type="entry name" value="WH-like_DNA-bd_sf"/>
</dbReference>
<evidence type="ECO:0000259" key="1">
    <source>
        <dbReference type="Pfam" id="PF03551"/>
    </source>
</evidence>